<feature type="region of interest" description="Disordered" evidence="1">
    <location>
        <begin position="335"/>
        <end position="397"/>
    </location>
</feature>
<keyword evidence="2" id="KW-0472">Membrane</keyword>
<reference evidence="3" key="1">
    <citation type="submission" date="2019-01" db="EMBL/GenBank/DDBJ databases">
        <title>Draft genome sequences of three monokaryotic isolates of the white-rot basidiomycete fungus Dichomitus squalens.</title>
        <authorList>
            <consortium name="DOE Joint Genome Institute"/>
            <person name="Lopez S.C."/>
            <person name="Andreopoulos B."/>
            <person name="Pangilinan J."/>
            <person name="Lipzen A."/>
            <person name="Riley R."/>
            <person name="Ahrendt S."/>
            <person name="Ng V."/>
            <person name="Barry K."/>
            <person name="Daum C."/>
            <person name="Grigoriev I.V."/>
            <person name="Hilden K.S."/>
            <person name="Makela M.R."/>
            <person name="de Vries R.P."/>
        </authorList>
    </citation>
    <scope>NUCLEOTIDE SEQUENCE [LARGE SCALE GENOMIC DNA]</scope>
    <source>
        <strain evidence="3">OM18370.1</strain>
    </source>
</reference>
<feature type="compositionally biased region" description="Polar residues" evidence="1">
    <location>
        <begin position="335"/>
        <end position="351"/>
    </location>
</feature>
<evidence type="ECO:0000256" key="2">
    <source>
        <dbReference type="SAM" id="Phobius"/>
    </source>
</evidence>
<keyword evidence="2" id="KW-1133">Transmembrane helix</keyword>
<dbReference type="AlphaFoldDB" id="A0A4Q9MIR9"/>
<feature type="compositionally biased region" description="Low complexity" evidence="1">
    <location>
        <begin position="430"/>
        <end position="440"/>
    </location>
</feature>
<feature type="compositionally biased region" description="Basic and acidic residues" evidence="1">
    <location>
        <begin position="192"/>
        <end position="201"/>
    </location>
</feature>
<feature type="compositionally biased region" description="Basic and acidic residues" evidence="1">
    <location>
        <begin position="446"/>
        <end position="476"/>
    </location>
</feature>
<feature type="compositionally biased region" description="Basic residues" evidence="1">
    <location>
        <begin position="507"/>
        <end position="518"/>
    </location>
</feature>
<protein>
    <submittedName>
        <fullName evidence="3">Uncharacterized protein</fullName>
    </submittedName>
</protein>
<feature type="region of interest" description="Disordered" evidence="1">
    <location>
        <begin position="422"/>
        <end position="518"/>
    </location>
</feature>
<feature type="region of interest" description="Disordered" evidence="1">
    <location>
        <begin position="160"/>
        <end position="232"/>
    </location>
</feature>
<accession>A0A4Q9MIR9</accession>
<keyword evidence="2" id="KW-0812">Transmembrane</keyword>
<evidence type="ECO:0000256" key="1">
    <source>
        <dbReference type="SAM" id="MobiDB-lite"/>
    </source>
</evidence>
<organism evidence="3">
    <name type="scientific">Dichomitus squalens</name>
    <dbReference type="NCBI Taxonomy" id="114155"/>
    <lineage>
        <taxon>Eukaryota</taxon>
        <taxon>Fungi</taxon>
        <taxon>Dikarya</taxon>
        <taxon>Basidiomycota</taxon>
        <taxon>Agaricomycotina</taxon>
        <taxon>Agaricomycetes</taxon>
        <taxon>Polyporales</taxon>
        <taxon>Polyporaceae</taxon>
        <taxon>Dichomitus</taxon>
    </lineage>
</organism>
<dbReference type="EMBL" id="ML143454">
    <property type="protein sequence ID" value="TBU25826.1"/>
    <property type="molecule type" value="Genomic_DNA"/>
</dbReference>
<proteinExistence type="predicted"/>
<feature type="region of interest" description="Disordered" evidence="1">
    <location>
        <begin position="253"/>
        <end position="302"/>
    </location>
</feature>
<name>A0A4Q9MIR9_9APHY</name>
<feature type="transmembrane region" description="Helical" evidence="2">
    <location>
        <begin position="18"/>
        <end position="37"/>
    </location>
</feature>
<dbReference type="OrthoDB" id="2758272at2759"/>
<evidence type="ECO:0000313" key="3">
    <source>
        <dbReference type="EMBL" id="TBU25826.1"/>
    </source>
</evidence>
<gene>
    <name evidence="3" type="ORF">BD311DRAFT_790117</name>
</gene>
<sequence length="518" mass="55085">MYKLKFEDILGAADMGDIYVTIFLVLATALTISYAFFMSSNRFGLVPPLLSPSATRKAPHARHNSEADIVHEIDSPRLVISAAVNSSISLPRQDHTSATEIADVFALGKPVVDHQTSVAASDDVHRREVIGAPSVLSETIATPTTGDDGEAAVVISEAHGTAKRVPDAPLTDNDVAGSPVNMPSDVQLGDFKFPEKSDHVDGQGVARPIAEPIPDDAPSSQPRDEPPHGLFMEGTLLSVPSEVVAEPVSLDPPFLLAAPSNDACREGPSSRPRDDDDPCETTASASMPVAVDEPHDLGLPRFCEFEPTSTLTQDASEPGPDPLLASYVVQSTLLSPESRTTEGLDSSSETITGLEVDDDWMSVDREESHTPRPSSPVGSREGPSPMAQTAAPEHAEPDSIAASAVLLSLSQWASAILVPAATDIVDGDLPSPTSSVSSGRSRPRVHTPDRPDWAVAPQDEHADEHDERQQRRHSLDNPDWAVAPNVPTTRKKGRRSDPGSSSTGSGARKKSRRGRSSR</sequence>
<dbReference type="Proteomes" id="UP000292957">
    <property type="component" value="Unassembled WGS sequence"/>
</dbReference>